<gene>
    <name evidence="2" type="ORF">HanXRQr2_Chr10g0441201</name>
</gene>
<proteinExistence type="predicted"/>
<comment type="caution">
    <text evidence="2">The sequence shown here is derived from an EMBL/GenBank/DDBJ whole genome shotgun (WGS) entry which is preliminary data.</text>
</comment>
<dbReference type="AlphaFoldDB" id="A0A9K3HXV1"/>
<reference evidence="2" key="2">
    <citation type="submission" date="2020-06" db="EMBL/GenBank/DDBJ databases">
        <title>Helianthus annuus Genome sequencing and assembly Release 2.</title>
        <authorList>
            <person name="Gouzy J."/>
            <person name="Langlade N."/>
            <person name="Munos S."/>
        </authorList>
    </citation>
    <scope>NUCLEOTIDE SEQUENCE</scope>
    <source>
        <tissue evidence="2">Leaves</tissue>
    </source>
</reference>
<keyword evidence="1" id="KW-1133">Transmembrane helix</keyword>
<keyword evidence="1" id="KW-0812">Transmembrane</keyword>
<accession>A0A9K3HXV1</accession>
<feature type="transmembrane region" description="Helical" evidence="1">
    <location>
        <begin position="291"/>
        <end position="314"/>
    </location>
</feature>
<organism evidence="2 3">
    <name type="scientific">Helianthus annuus</name>
    <name type="common">Common sunflower</name>
    <dbReference type="NCBI Taxonomy" id="4232"/>
    <lineage>
        <taxon>Eukaryota</taxon>
        <taxon>Viridiplantae</taxon>
        <taxon>Streptophyta</taxon>
        <taxon>Embryophyta</taxon>
        <taxon>Tracheophyta</taxon>
        <taxon>Spermatophyta</taxon>
        <taxon>Magnoliopsida</taxon>
        <taxon>eudicotyledons</taxon>
        <taxon>Gunneridae</taxon>
        <taxon>Pentapetalae</taxon>
        <taxon>asterids</taxon>
        <taxon>campanulids</taxon>
        <taxon>Asterales</taxon>
        <taxon>Asteraceae</taxon>
        <taxon>Asteroideae</taxon>
        <taxon>Heliantheae alliance</taxon>
        <taxon>Heliantheae</taxon>
        <taxon>Helianthus</taxon>
    </lineage>
</organism>
<sequence>MNLSLGKVQPTPNTTFFAVYGCGKLCAVEGCFKLESIKNIDKKIIRYLGLESILEKEMGFRLEDKQNAYTKEVSIKISYEFGIFSTYVLGKTLPCFRYRETGSTISFRVPSYPKGSRISGLNVCFLSTAYSRESLIWDVEVNNKTKAVVWKYTPTVRVTCKQMSNFKYIWLSLWRTGNLLDDGDEIVVGISLSGSYVVDECRVNFLYDYDEVQEDNQNEMDEEKRDTNCMFNQISWTDRLQIEISDYVHSGKTYCFKIGGATDVPNIEGISDLIVDWWGLRADRRCRYIEAGYVLLQFPSINVVYALLFIYLLLLCKCSVPGAI</sequence>
<evidence type="ECO:0000313" key="2">
    <source>
        <dbReference type="EMBL" id="KAF5786461.1"/>
    </source>
</evidence>
<reference evidence="2" key="1">
    <citation type="journal article" date="2017" name="Nature">
        <title>The sunflower genome provides insights into oil metabolism, flowering and Asterid evolution.</title>
        <authorList>
            <person name="Badouin H."/>
            <person name="Gouzy J."/>
            <person name="Grassa C.J."/>
            <person name="Murat F."/>
            <person name="Staton S.E."/>
            <person name="Cottret L."/>
            <person name="Lelandais-Briere C."/>
            <person name="Owens G.L."/>
            <person name="Carrere S."/>
            <person name="Mayjonade B."/>
            <person name="Legrand L."/>
            <person name="Gill N."/>
            <person name="Kane N.C."/>
            <person name="Bowers J.E."/>
            <person name="Hubner S."/>
            <person name="Bellec A."/>
            <person name="Berard A."/>
            <person name="Berges H."/>
            <person name="Blanchet N."/>
            <person name="Boniface M.C."/>
            <person name="Brunel D."/>
            <person name="Catrice O."/>
            <person name="Chaidir N."/>
            <person name="Claudel C."/>
            <person name="Donnadieu C."/>
            <person name="Faraut T."/>
            <person name="Fievet G."/>
            <person name="Helmstetter N."/>
            <person name="King M."/>
            <person name="Knapp S.J."/>
            <person name="Lai Z."/>
            <person name="Le Paslier M.C."/>
            <person name="Lippi Y."/>
            <person name="Lorenzon L."/>
            <person name="Mandel J.R."/>
            <person name="Marage G."/>
            <person name="Marchand G."/>
            <person name="Marquand E."/>
            <person name="Bret-Mestries E."/>
            <person name="Morien E."/>
            <person name="Nambeesan S."/>
            <person name="Nguyen T."/>
            <person name="Pegot-Espagnet P."/>
            <person name="Pouilly N."/>
            <person name="Raftis F."/>
            <person name="Sallet E."/>
            <person name="Schiex T."/>
            <person name="Thomas J."/>
            <person name="Vandecasteele C."/>
            <person name="Vares D."/>
            <person name="Vear F."/>
            <person name="Vautrin S."/>
            <person name="Crespi M."/>
            <person name="Mangin B."/>
            <person name="Burke J.M."/>
            <person name="Salse J."/>
            <person name="Munos S."/>
            <person name="Vincourt P."/>
            <person name="Rieseberg L.H."/>
            <person name="Langlade N.B."/>
        </authorList>
    </citation>
    <scope>NUCLEOTIDE SEQUENCE</scope>
    <source>
        <tissue evidence="2">Leaves</tissue>
    </source>
</reference>
<evidence type="ECO:0000313" key="3">
    <source>
        <dbReference type="Proteomes" id="UP000215914"/>
    </source>
</evidence>
<name>A0A9K3HXV1_HELAN</name>
<evidence type="ECO:0000256" key="1">
    <source>
        <dbReference type="SAM" id="Phobius"/>
    </source>
</evidence>
<protein>
    <submittedName>
        <fullName evidence="2">Uncharacterized protein</fullName>
    </submittedName>
</protein>
<dbReference type="EMBL" id="MNCJ02000325">
    <property type="protein sequence ID" value="KAF5786461.1"/>
    <property type="molecule type" value="Genomic_DNA"/>
</dbReference>
<dbReference type="PROSITE" id="PS51257">
    <property type="entry name" value="PROKAR_LIPOPROTEIN"/>
    <property type="match status" value="1"/>
</dbReference>
<dbReference type="Proteomes" id="UP000215914">
    <property type="component" value="Unassembled WGS sequence"/>
</dbReference>
<dbReference type="Gramene" id="mRNA:HanXRQr2_Chr10g0441201">
    <property type="protein sequence ID" value="mRNA:HanXRQr2_Chr10g0441201"/>
    <property type="gene ID" value="HanXRQr2_Chr10g0441201"/>
</dbReference>
<keyword evidence="3" id="KW-1185">Reference proteome</keyword>
<keyword evidence="1" id="KW-0472">Membrane</keyword>